<reference evidence="2" key="1">
    <citation type="submission" date="2019-02" db="EMBL/GenBank/DDBJ databases">
        <authorList>
            <person name="Li S.-H."/>
        </authorList>
    </citation>
    <scope>NUCLEOTIDE SEQUENCE</scope>
    <source>
        <strain evidence="2">IMCC14734</strain>
    </source>
</reference>
<dbReference type="SUPFAM" id="SSF50475">
    <property type="entry name" value="FMN-binding split barrel"/>
    <property type="match status" value="1"/>
</dbReference>
<evidence type="ECO:0008006" key="4">
    <source>
        <dbReference type="Google" id="ProtNLM"/>
    </source>
</evidence>
<dbReference type="Gene3D" id="2.30.110.10">
    <property type="entry name" value="Electron Transport, Fmn-binding Protein, Chain A"/>
    <property type="match status" value="1"/>
</dbReference>
<keyword evidence="3" id="KW-1185">Reference proteome</keyword>
<keyword evidence="1" id="KW-1133">Transmembrane helix</keyword>
<keyword evidence="1" id="KW-0472">Membrane</keyword>
<evidence type="ECO:0000313" key="2">
    <source>
        <dbReference type="EMBL" id="MCX2982821.1"/>
    </source>
</evidence>
<dbReference type="EMBL" id="SHNN01000004">
    <property type="protein sequence ID" value="MCX2982821.1"/>
    <property type="molecule type" value="Genomic_DNA"/>
</dbReference>
<keyword evidence="1" id="KW-0812">Transmembrane</keyword>
<gene>
    <name evidence="2" type="ORF">EYC98_18315</name>
</gene>
<sequence length="156" mass="17357">MSQQSTPALLRPGRAFALCCFTALMLGCGYVPFSGGELNGTLTPAPAQWGSIADVNIIELETNPTEPYSVKLWIVDMGPSLYVHAGANQATWVVNIEQDPNVRLLVGELLYELRAERVATEAEFASFSDRYEEKYGNRPRNENVAEAYLFRLQPRN</sequence>
<comment type="caution">
    <text evidence="2">The sequence shown here is derived from an EMBL/GenBank/DDBJ whole genome shotgun (WGS) entry which is preliminary data.</text>
</comment>
<dbReference type="InterPro" id="IPR012349">
    <property type="entry name" value="Split_barrel_FMN-bd"/>
</dbReference>
<name>A0ABT3TKN2_9GAMM</name>
<protein>
    <recommendedName>
        <fullName evidence="4">DUF385 domain-containing protein</fullName>
    </recommendedName>
</protein>
<dbReference type="Proteomes" id="UP001143362">
    <property type="component" value="Unassembled WGS sequence"/>
</dbReference>
<evidence type="ECO:0000256" key="1">
    <source>
        <dbReference type="SAM" id="Phobius"/>
    </source>
</evidence>
<evidence type="ECO:0000313" key="3">
    <source>
        <dbReference type="Proteomes" id="UP001143362"/>
    </source>
</evidence>
<accession>A0ABT3TKN2</accession>
<organism evidence="2 3">
    <name type="scientific">Candidatus Litorirhabdus singularis</name>
    <dbReference type="NCBI Taxonomy" id="2518993"/>
    <lineage>
        <taxon>Bacteria</taxon>
        <taxon>Pseudomonadati</taxon>
        <taxon>Pseudomonadota</taxon>
        <taxon>Gammaproteobacteria</taxon>
        <taxon>Cellvibrionales</taxon>
        <taxon>Halieaceae</taxon>
        <taxon>Candidatus Litorirhabdus</taxon>
    </lineage>
</organism>
<dbReference type="RefSeq" id="WP_279246847.1">
    <property type="nucleotide sequence ID" value="NZ_SHNN01000004.1"/>
</dbReference>
<feature type="transmembrane region" description="Helical" evidence="1">
    <location>
        <begin position="12"/>
        <end position="33"/>
    </location>
</feature>
<proteinExistence type="predicted"/>